<dbReference type="CDD" id="cd06257">
    <property type="entry name" value="DnaJ"/>
    <property type="match status" value="1"/>
</dbReference>
<gene>
    <name evidence="4" type="ORF">EMCG_08959</name>
</gene>
<dbReference type="FunFam" id="2.60.260.20:FF:000013">
    <property type="entry name" value="DnaJ subfamily B member 11"/>
    <property type="match status" value="1"/>
</dbReference>
<dbReference type="AlphaFoldDB" id="A0A0G2J3Q0"/>
<dbReference type="GO" id="GO:0051082">
    <property type="term" value="F:unfolded protein binding"/>
    <property type="evidence" value="ECO:0007669"/>
    <property type="project" value="InterPro"/>
</dbReference>
<dbReference type="VEuPathDB" id="FungiDB:EMCG_08959"/>
<dbReference type="SUPFAM" id="SSF49493">
    <property type="entry name" value="HSP40/DnaJ peptide-binding domain"/>
    <property type="match status" value="2"/>
</dbReference>
<dbReference type="PANTHER" id="PTHR24078:SF553">
    <property type="entry name" value="DNAJ HOMOLOG SUBFAMILY B MEMBER 5"/>
    <property type="match status" value="1"/>
</dbReference>
<evidence type="ECO:0000256" key="2">
    <source>
        <dbReference type="SAM" id="MobiDB-lite"/>
    </source>
</evidence>
<dbReference type="PRINTS" id="PR00625">
    <property type="entry name" value="JDOMAIN"/>
</dbReference>
<dbReference type="SUPFAM" id="SSF46565">
    <property type="entry name" value="Chaperone J-domain"/>
    <property type="match status" value="1"/>
</dbReference>
<feature type="domain" description="J" evidence="3">
    <location>
        <begin position="6"/>
        <end position="71"/>
    </location>
</feature>
<dbReference type="GO" id="GO:0006457">
    <property type="term" value="P:protein folding"/>
    <property type="evidence" value="ECO:0007669"/>
    <property type="project" value="InterPro"/>
</dbReference>
<dbReference type="InterPro" id="IPR002939">
    <property type="entry name" value="DnaJ_C"/>
</dbReference>
<dbReference type="InterPro" id="IPR051339">
    <property type="entry name" value="DnaJ_subfamily_B"/>
</dbReference>
<dbReference type="PANTHER" id="PTHR24078">
    <property type="entry name" value="DNAJ HOMOLOG SUBFAMILY C MEMBER"/>
    <property type="match status" value="1"/>
</dbReference>
<sequence length="368" mass="39361">MVAETKLYDSLSIPPTASQDEIKKAYKKAALKFHPDKNKNNPDAVEKFKEVSQAYEVLSDPEKRKVYDQYGLEFLLRGGTAEPPPGAGGGGGPGGMPFGAGGMPGGFSTFGGMPGGGGGARTFHFSTSGGAGGFHFSNPEDIFSNFARSGGAGMDDDDVFSILGGLGGARGAGPRRKGGANGAQRRAPTPEVTTVERPLLLTLEELFTGVHKRMKIKRKTFDERTGKRSVEDKILEFDVKPGLKAGSKIKYAGVGDQEEGGTQDLHFIITEKDHPTFKRDGDDLITTIEIPLKEALTGWNRTVTTIDGKQLRVSGAGPTQPGFEEKFPSLGMPKSKFPGQRGDLIVKVQVRFPTTLTSAQKSKLKEIL</sequence>
<protein>
    <submittedName>
        <fullName evidence="4">DnaJ like subfamily B member 4</fullName>
    </submittedName>
</protein>
<dbReference type="InterPro" id="IPR008971">
    <property type="entry name" value="HSP40/DnaJ_pept-bd"/>
</dbReference>
<dbReference type="Proteomes" id="UP000034164">
    <property type="component" value="Unassembled WGS sequence"/>
</dbReference>
<evidence type="ECO:0000313" key="5">
    <source>
        <dbReference type="Proteomes" id="UP000034164"/>
    </source>
</evidence>
<evidence type="ECO:0000256" key="1">
    <source>
        <dbReference type="ARBA" id="ARBA00023186"/>
    </source>
</evidence>
<dbReference type="Pfam" id="PF01556">
    <property type="entry name" value="DnaJ_C"/>
    <property type="match status" value="1"/>
</dbReference>
<dbReference type="GO" id="GO:0005829">
    <property type="term" value="C:cytosol"/>
    <property type="evidence" value="ECO:0007669"/>
    <property type="project" value="TreeGrafter"/>
</dbReference>
<dbReference type="FunFam" id="2.60.260.20:FF:000002">
    <property type="entry name" value="Dnaj homolog subfamily b member"/>
    <property type="match status" value="1"/>
</dbReference>
<dbReference type="SMART" id="SM00271">
    <property type="entry name" value="DnaJ"/>
    <property type="match status" value="1"/>
</dbReference>
<dbReference type="Gene3D" id="2.60.260.20">
    <property type="entry name" value="Urease metallochaperone UreE, N-terminal domain"/>
    <property type="match status" value="2"/>
</dbReference>
<dbReference type="FunFam" id="1.10.287.110:FF:000136">
    <property type="entry name" value="DnaJ domain-containing protein Psi"/>
    <property type="match status" value="1"/>
</dbReference>
<dbReference type="PROSITE" id="PS00636">
    <property type="entry name" value="DNAJ_1"/>
    <property type="match status" value="1"/>
</dbReference>
<dbReference type="Pfam" id="PF00226">
    <property type="entry name" value="DnaJ"/>
    <property type="match status" value="1"/>
</dbReference>
<name>A0A0G2J3Q0_9EURO</name>
<feature type="region of interest" description="Disordered" evidence="2">
    <location>
        <begin position="168"/>
        <end position="192"/>
    </location>
</feature>
<dbReference type="InterPro" id="IPR001623">
    <property type="entry name" value="DnaJ_domain"/>
</dbReference>
<reference evidence="5" key="1">
    <citation type="journal article" date="2015" name="PLoS Genet.">
        <title>The dynamic genome and transcriptome of the human fungal pathogen Blastomyces and close relative Emmonsia.</title>
        <authorList>
            <person name="Munoz J.F."/>
            <person name="Gauthier G.M."/>
            <person name="Desjardins C.A."/>
            <person name="Gallo J.E."/>
            <person name="Holder J."/>
            <person name="Sullivan T.D."/>
            <person name="Marty A.J."/>
            <person name="Carmen J.C."/>
            <person name="Chen Z."/>
            <person name="Ding L."/>
            <person name="Gujja S."/>
            <person name="Magrini V."/>
            <person name="Misas E."/>
            <person name="Mitreva M."/>
            <person name="Priest M."/>
            <person name="Saif S."/>
            <person name="Whiston E.A."/>
            <person name="Young S."/>
            <person name="Zeng Q."/>
            <person name="Goldman W.E."/>
            <person name="Mardis E.R."/>
            <person name="Taylor J.W."/>
            <person name="McEwen J.G."/>
            <person name="Clay O.K."/>
            <person name="Klein B.S."/>
            <person name="Cuomo C.A."/>
        </authorList>
    </citation>
    <scope>NUCLEOTIDE SEQUENCE [LARGE SCALE GENOMIC DNA]</scope>
    <source>
        <strain evidence="5">UAMH 3008</strain>
    </source>
</reference>
<evidence type="ECO:0000259" key="3">
    <source>
        <dbReference type="PROSITE" id="PS50076"/>
    </source>
</evidence>
<dbReference type="OrthoDB" id="550424at2759"/>
<keyword evidence="1" id="KW-0143">Chaperone</keyword>
<dbReference type="PROSITE" id="PS50076">
    <property type="entry name" value="DNAJ_2"/>
    <property type="match status" value="1"/>
</dbReference>
<dbReference type="InterPro" id="IPR018253">
    <property type="entry name" value="DnaJ_domain_CS"/>
</dbReference>
<dbReference type="CDD" id="cd10747">
    <property type="entry name" value="DnaJ_C"/>
    <property type="match status" value="1"/>
</dbReference>
<proteinExistence type="predicted"/>
<dbReference type="InterPro" id="IPR036869">
    <property type="entry name" value="J_dom_sf"/>
</dbReference>
<comment type="caution">
    <text evidence="4">The sequence shown here is derived from an EMBL/GenBank/DDBJ whole genome shotgun (WGS) entry which is preliminary data.</text>
</comment>
<evidence type="ECO:0000313" key="4">
    <source>
        <dbReference type="EMBL" id="KKZ65199.1"/>
    </source>
</evidence>
<dbReference type="GO" id="GO:0051087">
    <property type="term" value="F:protein-folding chaperone binding"/>
    <property type="evidence" value="ECO:0007669"/>
    <property type="project" value="TreeGrafter"/>
</dbReference>
<dbReference type="GO" id="GO:0006413">
    <property type="term" value="P:translational initiation"/>
    <property type="evidence" value="ECO:0007669"/>
    <property type="project" value="TreeGrafter"/>
</dbReference>
<accession>A0A0G2J3Q0</accession>
<dbReference type="Gene3D" id="1.10.287.110">
    <property type="entry name" value="DnaJ domain"/>
    <property type="match status" value="1"/>
</dbReference>
<dbReference type="EMBL" id="LCZI01000690">
    <property type="protein sequence ID" value="KKZ65199.1"/>
    <property type="molecule type" value="Genomic_DNA"/>
</dbReference>
<organism evidence="4 5">
    <name type="scientific">[Emmonsia] crescens</name>
    <dbReference type="NCBI Taxonomy" id="73230"/>
    <lineage>
        <taxon>Eukaryota</taxon>
        <taxon>Fungi</taxon>
        <taxon>Dikarya</taxon>
        <taxon>Ascomycota</taxon>
        <taxon>Pezizomycotina</taxon>
        <taxon>Eurotiomycetes</taxon>
        <taxon>Eurotiomycetidae</taxon>
        <taxon>Onygenales</taxon>
        <taxon>Ajellomycetaceae</taxon>
        <taxon>Emergomyces</taxon>
    </lineage>
</organism>